<feature type="domain" description="HTH tetR-type" evidence="3">
    <location>
        <begin position="6"/>
        <end position="66"/>
    </location>
</feature>
<dbReference type="PROSITE" id="PS50977">
    <property type="entry name" value="HTH_TETR_2"/>
    <property type="match status" value="1"/>
</dbReference>
<comment type="caution">
    <text evidence="4">The sequence shown here is derived from an EMBL/GenBank/DDBJ whole genome shotgun (WGS) entry which is preliminary data.</text>
</comment>
<dbReference type="InterPro" id="IPR009057">
    <property type="entry name" value="Homeodomain-like_sf"/>
</dbReference>
<dbReference type="PANTHER" id="PTHR30055:SF237">
    <property type="entry name" value="TRANSCRIPTIONAL REPRESSOR MCE3R"/>
    <property type="match status" value="1"/>
</dbReference>
<dbReference type="SUPFAM" id="SSF48498">
    <property type="entry name" value="Tetracyclin repressor-like, C-terminal domain"/>
    <property type="match status" value="1"/>
</dbReference>
<organism evidence="4 5">
    <name type="scientific">Thermanaerothrix solaris</name>
    <dbReference type="NCBI Taxonomy" id="3058434"/>
    <lineage>
        <taxon>Bacteria</taxon>
        <taxon>Bacillati</taxon>
        <taxon>Chloroflexota</taxon>
        <taxon>Anaerolineae</taxon>
        <taxon>Anaerolineales</taxon>
        <taxon>Anaerolineaceae</taxon>
        <taxon>Thermanaerothrix</taxon>
    </lineage>
</organism>
<dbReference type="PANTHER" id="PTHR30055">
    <property type="entry name" value="HTH-TYPE TRANSCRIPTIONAL REGULATOR RUTR"/>
    <property type="match status" value="1"/>
</dbReference>
<dbReference type="InterPro" id="IPR036271">
    <property type="entry name" value="Tet_transcr_reg_TetR-rel_C_sf"/>
</dbReference>
<dbReference type="InterPro" id="IPR041490">
    <property type="entry name" value="KstR2_TetR_C"/>
</dbReference>
<gene>
    <name evidence="4" type="ORF">QYE77_08990</name>
</gene>
<dbReference type="Gene3D" id="1.10.357.10">
    <property type="entry name" value="Tetracycline Repressor, domain 2"/>
    <property type="match status" value="1"/>
</dbReference>
<reference evidence="4 5" key="1">
    <citation type="submission" date="2023-07" db="EMBL/GenBank/DDBJ databases">
        <title>Novel species of Thermanaerothrix with wide hydrolytic capabilities.</title>
        <authorList>
            <person name="Zayulina K.S."/>
            <person name="Podosokorskaya O.A."/>
            <person name="Elcheninov A.G."/>
        </authorList>
    </citation>
    <scope>NUCLEOTIDE SEQUENCE [LARGE SCALE GENOMIC DNA]</scope>
    <source>
        <strain evidence="4 5">4228-RoL</strain>
    </source>
</reference>
<dbReference type="EMBL" id="JAUHMF010000002">
    <property type="protein sequence ID" value="MDT8898401.1"/>
    <property type="molecule type" value="Genomic_DNA"/>
</dbReference>
<dbReference type="SUPFAM" id="SSF46689">
    <property type="entry name" value="Homeodomain-like"/>
    <property type="match status" value="1"/>
</dbReference>
<dbReference type="Pfam" id="PF17932">
    <property type="entry name" value="TetR_C_24"/>
    <property type="match status" value="1"/>
</dbReference>
<dbReference type="PRINTS" id="PR00455">
    <property type="entry name" value="HTHTETR"/>
</dbReference>
<proteinExistence type="predicted"/>
<keyword evidence="1 2" id="KW-0238">DNA-binding</keyword>
<feature type="DNA-binding region" description="H-T-H motif" evidence="2">
    <location>
        <begin position="29"/>
        <end position="48"/>
    </location>
</feature>
<dbReference type="Proteomes" id="UP001254165">
    <property type="component" value="Unassembled WGS sequence"/>
</dbReference>
<evidence type="ECO:0000313" key="4">
    <source>
        <dbReference type="EMBL" id="MDT8898401.1"/>
    </source>
</evidence>
<name>A0ABU3NRD1_9CHLR</name>
<dbReference type="InterPro" id="IPR050109">
    <property type="entry name" value="HTH-type_TetR-like_transc_reg"/>
</dbReference>
<dbReference type="Pfam" id="PF00440">
    <property type="entry name" value="TetR_N"/>
    <property type="match status" value="1"/>
</dbReference>
<dbReference type="InterPro" id="IPR001647">
    <property type="entry name" value="HTH_TetR"/>
</dbReference>
<protein>
    <submittedName>
        <fullName evidence="4">TetR family transcriptional regulator</fullName>
    </submittedName>
</protein>
<evidence type="ECO:0000256" key="1">
    <source>
        <dbReference type="ARBA" id="ARBA00023125"/>
    </source>
</evidence>
<dbReference type="RefSeq" id="WP_315625060.1">
    <property type="nucleotide sequence ID" value="NZ_JAUHMF010000002.1"/>
</dbReference>
<sequence length="204" mass="23499">MDRTAISMRQKILNESTRLFVRRGYDGVSIRDIAEACQMTKAALYYHFEDKEHLLAAVLVSGLETLGRLVEDVLSQEQGTRARLHRLVQDLFTRLPAEQRALIRLAIQEVGKIRPEWREEILRRYREAFLRPLASIFATGQQRGEVRPLAVEMMVWAFLGMLYPFLDEASLLHSEVSPEQLEVLVQIFWEGISVNRTANAGENM</sequence>
<evidence type="ECO:0000256" key="2">
    <source>
        <dbReference type="PROSITE-ProRule" id="PRU00335"/>
    </source>
</evidence>
<dbReference type="Gene3D" id="1.10.10.60">
    <property type="entry name" value="Homeodomain-like"/>
    <property type="match status" value="1"/>
</dbReference>
<keyword evidence="5" id="KW-1185">Reference proteome</keyword>
<evidence type="ECO:0000313" key="5">
    <source>
        <dbReference type="Proteomes" id="UP001254165"/>
    </source>
</evidence>
<accession>A0ABU3NRD1</accession>
<evidence type="ECO:0000259" key="3">
    <source>
        <dbReference type="PROSITE" id="PS50977"/>
    </source>
</evidence>